<dbReference type="Proteomes" id="UP000694397">
    <property type="component" value="Chromosome 19"/>
</dbReference>
<dbReference type="Pfam" id="PF05378">
    <property type="entry name" value="Hydant_A_N"/>
    <property type="match status" value="1"/>
</dbReference>
<feature type="domain" description="Hydantoinase/oxoprolinase N-terminal" evidence="5">
    <location>
        <begin position="10"/>
        <end position="186"/>
    </location>
</feature>
<dbReference type="InterPro" id="IPR008040">
    <property type="entry name" value="Hydant_A_N"/>
</dbReference>
<dbReference type="PANTHER" id="PTHR11365:SF2">
    <property type="entry name" value="5-OXOPROLINASE"/>
    <property type="match status" value="1"/>
</dbReference>
<dbReference type="Ensembl" id="ENSSFOT00015083229.1">
    <property type="protein sequence ID" value="ENSSFOP00015076681.1"/>
    <property type="gene ID" value="ENSSFOG00015010333.2"/>
</dbReference>
<dbReference type="GO" id="GO:0005829">
    <property type="term" value="C:cytosol"/>
    <property type="evidence" value="ECO:0007669"/>
    <property type="project" value="TreeGrafter"/>
</dbReference>
<feature type="compositionally biased region" description="Basic and acidic residues" evidence="2">
    <location>
        <begin position="1200"/>
        <end position="1209"/>
    </location>
</feature>
<dbReference type="PANTHER" id="PTHR11365">
    <property type="entry name" value="5-OXOPROLINASE RELATED"/>
    <property type="match status" value="1"/>
</dbReference>
<accession>A0A8C9WNZ0</accession>
<dbReference type="Pfam" id="PF01968">
    <property type="entry name" value="Hydantoinase_A"/>
    <property type="match status" value="1"/>
</dbReference>
<feature type="domain" description="Hydantoinase A/oxoprolinase" evidence="3">
    <location>
        <begin position="208"/>
        <end position="488"/>
    </location>
</feature>
<dbReference type="InterPro" id="IPR002821">
    <property type="entry name" value="Hydantoinase_A"/>
</dbReference>
<feature type="region of interest" description="Disordered" evidence="2">
    <location>
        <begin position="1198"/>
        <end position="1223"/>
    </location>
</feature>
<comment type="similarity">
    <text evidence="1">Belongs to the oxoprolinase family.</text>
</comment>
<dbReference type="InterPro" id="IPR045079">
    <property type="entry name" value="Oxoprolinase-like"/>
</dbReference>
<dbReference type="Pfam" id="PF02538">
    <property type="entry name" value="Hydantoinase_B"/>
    <property type="match status" value="1"/>
</dbReference>
<reference evidence="6" key="3">
    <citation type="submission" date="2025-09" db="UniProtKB">
        <authorList>
            <consortium name="Ensembl"/>
        </authorList>
    </citation>
    <scope>IDENTIFICATION</scope>
</reference>
<reference evidence="6" key="2">
    <citation type="submission" date="2025-08" db="UniProtKB">
        <authorList>
            <consortium name="Ensembl"/>
        </authorList>
    </citation>
    <scope>IDENTIFICATION</scope>
</reference>
<sequence length="1235" mass="134122">AGVTMQKFDFAIDRGGTFTDVFARCPDGRERVLKLLSHDPQNYKDAPTEGIRRVLEEETGRSFPRDQPLDPSLIGWIRMGTTVATNALLERKGERTALLITRGFKDLLHIGTQARPRLFDLVSAFPERRNDTCLDGAGSTGDVLEVWREPDLQRLECDLEGLPSRGITSLAVLWSDHEQAVGALAHRLGFSQVSLSSEVMPMVRAVPRGYTVCADAYLTPKIQQYLKGFTSGFKGGLKEVTVLFMQSDGGLTPMDRFCGSRAVLSGPAGGVVGYAVTSYDQTEKKPIIGFDMGGTSTDVSRYAGQYEHVFEATTAGITLQAPQLDINTVAAGGGSRLFFRWGSKSSHPAGGPLTVTDANLALGRLLPSYFPKIFGPCENEPLSIEETMKSFRQLTQEINHFLSTDQSQSEVAMGFIRVANEAMCRPIRALTQAKGHDTSQHVLACFGGAGGQHACAIARALGMKSVFIHKYSGVLSAYGLALADVVEEVQEPCSLRYEPRFFEELDCRVERLTSRCREALKARGFASAQVSMEVFLHLRYEGTDCALMVTAEGHPSDARSCRTGDFRTAFTQRYLKEFGFTIPDRPIAVDDIRVRGSGKSGIKSLTKVTRCYFDNGYLDTRVYLWEELTCDHSIAGPAIIIDKNSTILVEPCCVAQLTTGGDLRIAVGSDHVVMLGTELNAVQLSIFSHRFMSIAEQMGRVLQRTSISTNIKERLDFSCAVFGPDGGLVSNAPHIPVHLGAMQETVQYQIRALGDDLKEGDVILSNHPCAGGSHLPDLTVITPVFRKGSTGPVFFVASRGHHADIGGITPGSMPPHSTSLQQEGAVFTSFKLVTAGTFQEEAVTAALMAPVQYPGCSGTRNLHDNLSDLRAQVAANQRGSRLVLELIDSYGLEVVQAYMGYIQSNAEMAVRDMLKEFARRQRQLTGLLEVEAEDHMDDGTPIRLRVQINEAEGSAVFDFTGTGTEVWGNCNAPRAITFSALIYCLRCMVGQDIPLNQGCLAPISVVIPAGSILQPSRDAAVVGGNVLTSQRVVDVIFRAFEACAASQGCMNNVSFGSDRSGYYETVAGGAGAGEGWHGRSGVHSHMTNTRITDPEILEKRYPVILECFSLRPGSGGRGRYRGGDGVVRKLLFRDNVVLSVLTERRSTRPYGLHGGEAGASGLNLLHKVDGRVLNLGAKTTVSLEPGDVFCLYTPGGGGYGKEDSNEKPPAKRQRVTESFPERGSVFEYRQAQESV</sequence>
<dbReference type="GO" id="GO:0006749">
    <property type="term" value="P:glutathione metabolic process"/>
    <property type="evidence" value="ECO:0007669"/>
    <property type="project" value="TreeGrafter"/>
</dbReference>
<evidence type="ECO:0000256" key="2">
    <source>
        <dbReference type="SAM" id="MobiDB-lite"/>
    </source>
</evidence>
<dbReference type="GeneTree" id="ENSGT00390000013463"/>
<evidence type="ECO:0000259" key="5">
    <source>
        <dbReference type="Pfam" id="PF05378"/>
    </source>
</evidence>
<evidence type="ECO:0000313" key="7">
    <source>
        <dbReference type="Proteomes" id="UP000694397"/>
    </source>
</evidence>
<keyword evidence="7" id="KW-1185">Reference proteome</keyword>
<evidence type="ECO:0000259" key="3">
    <source>
        <dbReference type="Pfam" id="PF01968"/>
    </source>
</evidence>
<dbReference type="GO" id="GO:0017168">
    <property type="term" value="F:5-oxoprolinase (ATP-hydrolyzing) activity"/>
    <property type="evidence" value="ECO:0007669"/>
    <property type="project" value="TreeGrafter"/>
</dbReference>
<evidence type="ECO:0000259" key="4">
    <source>
        <dbReference type="Pfam" id="PF02538"/>
    </source>
</evidence>
<proteinExistence type="inferred from homology"/>
<protein>
    <submittedName>
        <fullName evidence="6">5-oxoprolinase, ATP-hydrolysing</fullName>
    </submittedName>
</protein>
<evidence type="ECO:0000256" key="1">
    <source>
        <dbReference type="ARBA" id="ARBA00010403"/>
    </source>
</evidence>
<name>A0A8C9WNZ0_SCLFO</name>
<feature type="domain" description="Hydantoinase B/oxoprolinase" evidence="4">
    <location>
        <begin position="681"/>
        <end position="1201"/>
    </location>
</feature>
<gene>
    <name evidence="6" type="primary">OPLAH</name>
    <name evidence="6" type="synonym">oplah</name>
</gene>
<evidence type="ECO:0000313" key="6">
    <source>
        <dbReference type="Ensembl" id="ENSSFOP00015076681.1"/>
    </source>
</evidence>
<dbReference type="InterPro" id="IPR003692">
    <property type="entry name" value="Hydantoinase_B"/>
</dbReference>
<organism evidence="6 7">
    <name type="scientific">Scleropages formosus</name>
    <name type="common">Asian bonytongue</name>
    <name type="synonym">Osteoglossum formosum</name>
    <dbReference type="NCBI Taxonomy" id="113540"/>
    <lineage>
        <taxon>Eukaryota</taxon>
        <taxon>Metazoa</taxon>
        <taxon>Chordata</taxon>
        <taxon>Craniata</taxon>
        <taxon>Vertebrata</taxon>
        <taxon>Euteleostomi</taxon>
        <taxon>Actinopterygii</taxon>
        <taxon>Neopterygii</taxon>
        <taxon>Teleostei</taxon>
        <taxon>Osteoglossocephala</taxon>
        <taxon>Osteoglossomorpha</taxon>
        <taxon>Osteoglossiformes</taxon>
        <taxon>Osteoglossidae</taxon>
        <taxon>Scleropages</taxon>
    </lineage>
</organism>
<dbReference type="AlphaFoldDB" id="A0A8C9WNZ0"/>
<reference evidence="6 7" key="1">
    <citation type="submission" date="2019-04" db="EMBL/GenBank/DDBJ databases">
        <authorList>
            <consortium name="Wellcome Sanger Institute Data Sharing"/>
        </authorList>
    </citation>
    <scope>NUCLEOTIDE SEQUENCE [LARGE SCALE GENOMIC DNA]</scope>
</reference>